<gene>
    <name evidence="1" type="ORF">S01H4_17521</name>
</gene>
<comment type="caution">
    <text evidence="1">The sequence shown here is derived from an EMBL/GenBank/DDBJ whole genome shotgun (WGS) entry which is preliminary data.</text>
</comment>
<proteinExistence type="predicted"/>
<evidence type="ECO:0000313" key="1">
    <source>
        <dbReference type="EMBL" id="GAG62436.1"/>
    </source>
</evidence>
<dbReference type="AlphaFoldDB" id="X1ARE4"/>
<sequence>MSWITKIINGTPDEFVKARLIKYGLGFHPGPRVRIILSKPSIKLKVDLDLEKPFLKSYLQGAPDGQHKVKGMLLTYSDKN</sequence>
<protein>
    <submittedName>
        <fullName evidence="1">Uncharacterized protein</fullName>
    </submittedName>
</protein>
<accession>X1ARE4</accession>
<organism evidence="1">
    <name type="scientific">marine sediment metagenome</name>
    <dbReference type="NCBI Taxonomy" id="412755"/>
    <lineage>
        <taxon>unclassified sequences</taxon>
        <taxon>metagenomes</taxon>
        <taxon>ecological metagenomes</taxon>
    </lineage>
</organism>
<dbReference type="EMBL" id="BART01007728">
    <property type="protein sequence ID" value="GAG62436.1"/>
    <property type="molecule type" value="Genomic_DNA"/>
</dbReference>
<name>X1ARE4_9ZZZZ</name>
<reference evidence="1" key="1">
    <citation type="journal article" date="2014" name="Front. Microbiol.">
        <title>High frequency of phylogenetically diverse reductive dehalogenase-homologous genes in deep subseafloor sedimentary metagenomes.</title>
        <authorList>
            <person name="Kawai M."/>
            <person name="Futagami T."/>
            <person name="Toyoda A."/>
            <person name="Takaki Y."/>
            <person name="Nishi S."/>
            <person name="Hori S."/>
            <person name="Arai W."/>
            <person name="Tsubouchi T."/>
            <person name="Morono Y."/>
            <person name="Uchiyama I."/>
            <person name="Ito T."/>
            <person name="Fujiyama A."/>
            <person name="Inagaki F."/>
            <person name="Takami H."/>
        </authorList>
    </citation>
    <scope>NUCLEOTIDE SEQUENCE</scope>
    <source>
        <strain evidence="1">Expedition CK06-06</strain>
    </source>
</reference>